<name>A0A7L3V9F4_MOLAT</name>
<evidence type="ECO:0000256" key="2">
    <source>
        <dbReference type="ARBA" id="ARBA00044220"/>
    </source>
</evidence>
<accession>A0A7L3V9F4</accession>
<dbReference type="GO" id="GO:0006013">
    <property type="term" value="P:mannose metabolic process"/>
    <property type="evidence" value="ECO:0007669"/>
    <property type="project" value="InterPro"/>
</dbReference>
<keyword evidence="7" id="KW-1185">Reference proteome</keyword>
<feature type="non-terminal residue" evidence="6">
    <location>
        <position position="1"/>
    </location>
</feature>
<organism evidence="6 7">
    <name type="scientific">Molothrus ater</name>
    <name type="common">Brown-headed cowbird</name>
    <dbReference type="NCBI Taxonomy" id="84834"/>
    <lineage>
        <taxon>Eukaryota</taxon>
        <taxon>Metazoa</taxon>
        <taxon>Chordata</taxon>
        <taxon>Craniata</taxon>
        <taxon>Vertebrata</taxon>
        <taxon>Euteleostomi</taxon>
        <taxon>Archelosauria</taxon>
        <taxon>Archosauria</taxon>
        <taxon>Dinosauria</taxon>
        <taxon>Saurischia</taxon>
        <taxon>Theropoda</taxon>
        <taxon>Coelurosauria</taxon>
        <taxon>Aves</taxon>
        <taxon>Neognathae</taxon>
        <taxon>Neoaves</taxon>
        <taxon>Telluraves</taxon>
        <taxon>Australaves</taxon>
        <taxon>Passeriformes</taxon>
        <taxon>Passeroidea</taxon>
        <taxon>Icteridae</taxon>
        <taxon>Molothrus</taxon>
    </lineage>
</organism>
<dbReference type="AlphaFoldDB" id="A0A7L3V9F4"/>
<dbReference type="Gene3D" id="3.20.110.10">
    <property type="entry name" value="Glycoside hydrolase 38, N terminal domain"/>
    <property type="match status" value="1"/>
</dbReference>
<evidence type="ECO:0000256" key="4">
    <source>
        <dbReference type="ARBA" id="ARBA00044360"/>
    </source>
</evidence>
<gene>
    <name evidence="6" type="primary">Man2b1_1</name>
    <name evidence="6" type="ORF">MOLATE_R17498</name>
</gene>
<protein>
    <recommendedName>
        <fullName evidence="1">Lysosomal alpha-mannosidase</fullName>
    </recommendedName>
    <alternativeName>
        <fullName evidence="3">Lysosomal acid alpha-mannosidase</fullName>
    </alternativeName>
    <alternativeName>
        <fullName evidence="2">Mannosidase alpha class 2B member 1</fullName>
    </alternativeName>
    <alternativeName>
        <fullName evidence="4">Mannosidase alpha-B</fullName>
    </alternativeName>
</protein>
<evidence type="ECO:0000256" key="1">
    <source>
        <dbReference type="ARBA" id="ARBA00044166"/>
    </source>
</evidence>
<dbReference type="EMBL" id="VZUF01142557">
    <property type="protein sequence ID" value="NXV61024.1"/>
    <property type="molecule type" value="Genomic_DNA"/>
</dbReference>
<evidence type="ECO:0000313" key="7">
    <source>
        <dbReference type="Proteomes" id="UP000553862"/>
    </source>
</evidence>
<proteinExistence type="predicted"/>
<dbReference type="GO" id="GO:0005764">
    <property type="term" value="C:lysosome"/>
    <property type="evidence" value="ECO:0007669"/>
    <property type="project" value="TreeGrafter"/>
</dbReference>
<dbReference type="InterPro" id="IPR027291">
    <property type="entry name" value="Glyco_hydro_38_N_sf"/>
</dbReference>
<evidence type="ECO:0000313" key="6">
    <source>
        <dbReference type="EMBL" id="NXV61024.1"/>
    </source>
</evidence>
<dbReference type="InterPro" id="IPR011330">
    <property type="entry name" value="Glyco_hydro/deAcase_b/a-brl"/>
</dbReference>
<dbReference type="GO" id="GO:0004559">
    <property type="term" value="F:alpha-mannosidase activity"/>
    <property type="evidence" value="ECO:0007669"/>
    <property type="project" value="InterPro"/>
</dbReference>
<dbReference type="PANTHER" id="PTHR11607">
    <property type="entry name" value="ALPHA-MANNOSIDASE"/>
    <property type="match status" value="1"/>
</dbReference>
<evidence type="ECO:0000256" key="3">
    <source>
        <dbReference type="ARBA" id="ARBA00044241"/>
    </source>
</evidence>
<feature type="non-terminal residue" evidence="6">
    <location>
        <position position="102"/>
    </location>
</feature>
<evidence type="ECO:0000259" key="5">
    <source>
        <dbReference type="Pfam" id="PF01074"/>
    </source>
</evidence>
<dbReference type="InterPro" id="IPR050843">
    <property type="entry name" value="Glycosyl_Hydrlase_38"/>
</dbReference>
<dbReference type="Proteomes" id="UP000553862">
    <property type="component" value="Unassembled WGS sequence"/>
</dbReference>
<dbReference type="PANTHER" id="PTHR11607:SF3">
    <property type="entry name" value="LYSOSOMAL ALPHA-MANNOSIDASE"/>
    <property type="match status" value="1"/>
</dbReference>
<feature type="domain" description="Glycoside hydrolase family 38 N-terminal" evidence="5">
    <location>
        <begin position="1"/>
        <end position="101"/>
    </location>
</feature>
<dbReference type="Pfam" id="PF01074">
    <property type="entry name" value="Glyco_hydro_38N"/>
    <property type="match status" value="1"/>
</dbReference>
<reference evidence="6 7" key="1">
    <citation type="submission" date="2019-09" db="EMBL/GenBank/DDBJ databases">
        <title>Bird 10,000 Genomes (B10K) Project - Family phase.</title>
        <authorList>
            <person name="Zhang G."/>
        </authorList>
    </citation>
    <scope>NUCLEOTIDE SEQUENCE [LARGE SCALE GENOMIC DNA]</scope>
    <source>
        <strain evidence="6">OUT-0049</strain>
        <tissue evidence="6">Muscle</tissue>
    </source>
</reference>
<dbReference type="InterPro" id="IPR000602">
    <property type="entry name" value="Glyco_hydro_38_N"/>
</dbReference>
<dbReference type="SUPFAM" id="SSF88713">
    <property type="entry name" value="Glycoside hydrolase/deacetylase"/>
    <property type="match status" value="1"/>
</dbReference>
<comment type="caution">
    <text evidence="6">The sequence shown here is derived from an EMBL/GenBank/DDBJ whole genome shotgun (WGS) entry which is preliminary data.</text>
</comment>
<sequence>MSDEAAAHYRGALEQLSLGRRFLRRLFGACGSPRVAWQIDPFGHARELAATFAQMGYDGLFLGRVDHQDKRARQQRRELELIWRGSDSLEPPRADIFTGDPP</sequence>